<dbReference type="AlphaFoldDB" id="A0A5Q0M815"/>
<name>A0A5Q0M815_VARPD</name>
<organism evidence="1 2">
    <name type="scientific">Variovorax paradoxus</name>
    <dbReference type="NCBI Taxonomy" id="34073"/>
    <lineage>
        <taxon>Bacteria</taxon>
        <taxon>Pseudomonadati</taxon>
        <taxon>Pseudomonadota</taxon>
        <taxon>Betaproteobacteria</taxon>
        <taxon>Burkholderiales</taxon>
        <taxon>Comamonadaceae</taxon>
        <taxon>Variovorax</taxon>
    </lineage>
</organism>
<proteinExistence type="predicted"/>
<evidence type="ECO:0000313" key="1">
    <source>
        <dbReference type="EMBL" id="QFZ84655.1"/>
    </source>
</evidence>
<reference evidence="1 2" key="1">
    <citation type="submission" date="2019-10" db="EMBL/GenBank/DDBJ databases">
        <title>Complete genome sequence of Variovorax paradoxus 5C-2.</title>
        <authorList>
            <person name="Gogoleva N.E."/>
            <person name="Balkin A.S."/>
        </authorList>
    </citation>
    <scope>NUCLEOTIDE SEQUENCE [LARGE SCALE GENOMIC DNA]</scope>
    <source>
        <strain evidence="1 2">5C-2</strain>
    </source>
</reference>
<protein>
    <submittedName>
        <fullName evidence="1">Uncharacterized protein</fullName>
    </submittedName>
</protein>
<dbReference type="Proteomes" id="UP000326780">
    <property type="component" value="Chromosome"/>
</dbReference>
<dbReference type="RefSeq" id="WP_153283278.1">
    <property type="nucleotide sequence ID" value="NZ_CP045644.1"/>
</dbReference>
<dbReference type="EMBL" id="CP045644">
    <property type="protein sequence ID" value="QFZ84655.1"/>
    <property type="molecule type" value="Genomic_DNA"/>
</dbReference>
<gene>
    <name evidence="1" type="ORF">GFK26_18685</name>
</gene>
<accession>A0A5Q0M815</accession>
<evidence type="ECO:0000313" key="2">
    <source>
        <dbReference type="Proteomes" id="UP000326780"/>
    </source>
</evidence>
<sequence>MRLRDVVGMEAVLSGDDLVSGDPIWDRDGGQLTNTDIQLFYARSGLKRLRQNAIDAVDKAQAVVIRALFCGELPRGAFAALVLHEAPPTPYLADEFVDGLVKLAPARRGACIYMLENRMAASEVTDLLWSSLDPRGFSQTSMEVLKAATLTRHIKLPYVFWEWATPNIASPLLDLQASIESAFECGVAALQERYDRMVMVDRRSDETSFLSLVKQLGG</sequence>